<accession>A0ABW1S3V1</accession>
<dbReference type="InterPro" id="IPR009057">
    <property type="entry name" value="Homeodomain-like_sf"/>
</dbReference>
<dbReference type="InterPro" id="IPR001647">
    <property type="entry name" value="HTH_TetR"/>
</dbReference>
<dbReference type="PRINTS" id="PR00455">
    <property type="entry name" value="HTHTETR"/>
</dbReference>
<dbReference type="EMBL" id="JBHSSC010000045">
    <property type="protein sequence ID" value="MFC6182396.1"/>
    <property type="molecule type" value="Genomic_DNA"/>
</dbReference>
<evidence type="ECO:0000256" key="1">
    <source>
        <dbReference type="ARBA" id="ARBA00023125"/>
    </source>
</evidence>
<name>A0ABW1S3V1_9LACO</name>
<sequence length="214" mass="24146">MATVVPKDPAKVARIMQAATHEFAQHGYAGVKTDQIAAVAQVSKGLIFHYYGSKQALYFATVQTATETIMTTINPRAFDAPDDLVTLVVRSTKYKAEFGQSHPDEMAVMIEAYGKLDQLPAKARQQLTALYRQSMQVIQMQIGHVVDQMALRPELDRTLVINMIMGVYNQIFTEFQAQMHLHPEMKTMTDAQWIVDRAKAYMQILEYGFVTPVK</sequence>
<dbReference type="InterPro" id="IPR036271">
    <property type="entry name" value="Tet_transcr_reg_TetR-rel_C_sf"/>
</dbReference>
<protein>
    <submittedName>
        <fullName evidence="4">TetR/AcrR family transcriptional regulator</fullName>
    </submittedName>
</protein>
<evidence type="ECO:0000313" key="4">
    <source>
        <dbReference type="EMBL" id="MFC6182396.1"/>
    </source>
</evidence>
<reference evidence="5" key="1">
    <citation type="journal article" date="2019" name="Int. J. Syst. Evol. Microbiol.">
        <title>The Global Catalogue of Microorganisms (GCM) 10K type strain sequencing project: providing services to taxonomists for standard genome sequencing and annotation.</title>
        <authorList>
            <consortium name="The Broad Institute Genomics Platform"/>
            <consortium name="The Broad Institute Genome Sequencing Center for Infectious Disease"/>
            <person name="Wu L."/>
            <person name="Ma J."/>
        </authorList>
    </citation>
    <scope>NUCLEOTIDE SEQUENCE [LARGE SCALE GENOMIC DNA]</scope>
    <source>
        <strain evidence="5">CCM 8933</strain>
    </source>
</reference>
<dbReference type="InterPro" id="IPR050109">
    <property type="entry name" value="HTH-type_TetR-like_transc_reg"/>
</dbReference>
<proteinExistence type="predicted"/>
<feature type="domain" description="HTH tetR-type" evidence="3">
    <location>
        <begin position="9"/>
        <end position="69"/>
    </location>
</feature>
<dbReference type="Gene3D" id="1.10.10.60">
    <property type="entry name" value="Homeodomain-like"/>
    <property type="match status" value="1"/>
</dbReference>
<feature type="DNA-binding region" description="H-T-H motif" evidence="2">
    <location>
        <begin position="32"/>
        <end position="51"/>
    </location>
</feature>
<dbReference type="SUPFAM" id="SSF46689">
    <property type="entry name" value="Homeodomain-like"/>
    <property type="match status" value="1"/>
</dbReference>
<dbReference type="Gene3D" id="1.10.357.10">
    <property type="entry name" value="Tetracycline Repressor, domain 2"/>
    <property type="match status" value="1"/>
</dbReference>
<dbReference type="PANTHER" id="PTHR30328:SF54">
    <property type="entry name" value="HTH-TYPE TRANSCRIPTIONAL REPRESSOR SCO4008"/>
    <property type="match status" value="1"/>
</dbReference>
<dbReference type="PROSITE" id="PS50977">
    <property type="entry name" value="HTH_TETR_2"/>
    <property type="match status" value="1"/>
</dbReference>
<dbReference type="PANTHER" id="PTHR30328">
    <property type="entry name" value="TRANSCRIPTIONAL REPRESSOR"/>
    <property type="match status" value="1"/>
</dbReference>
<evidence type="ECO:0000259" key="3">
    <source>
        <dbReference type="PROSITE" id="PS50977"/>
    </source>
</evidence>
<evidence type="ECO:0000256" key="2">
    <source>
        <dbReference type="PROSITE-ProRule" id="PRU00335"/>
    </source>
</evidence>
<evidence type="ECO:0000313" key="5">
    <source>
        <dbReference type="Proteomes" id="UP001596282"/>
    </source>
</evidence>
<dbReference type="RefSeq" id="WP_137627360.1">
    <property type="nucleotide sequence ID" value="NZ_BJDJ01000001.1"/>
</dbReference>
<keyword evidence="1 2" id="KW-0238">DNA-binding</keyword>
<organism evidence="4 5">
    <name type="scientific">Lactiplantibacillus daowaiensis</name>
    <dbReference type="NCBI Taxonomy" id="2559918"/>
    <lineage>
        <taxon>Bacteria</taxon>
        <taxon>Bacillati</taxon>
        <taxon>Bacillota</taxon>
        <taxon>Bacilli</taxon>
        <taxon>Lactobacillales</taxon>
        <taxon>Lactobacillaceae</taxon>
        <taxon>Lactiplantibacillus</taxon>
    </lineage>
</organism>
<gene>
    <name evidence="4" type="ORF">ACFP5Y_14255</name>
</gene>
<dbReference type="SUPFAM" id="SSF48498">
    <property type="entry name" value="Tetracyclin repressor-like, C-terminal domain"/>
    <property type="match status" value="1"/>
</dbReference>
<keyword evidence="5" id="KW-1185">Reference proteome</keyword>
<dbReference type="Pfam" id="PF00440">
    <property type="entry name" value="TetR_N"/>
    <property type="match status" value="1"/>
</dbReference>
<dbReference type="Proteomes" id="UP001596282">
    <property type="component" value="Unassembled WGS sequence"/>
</dbReference>
<comment type="caution">
    <text evidence="4">The sequence shown here is derived from an EMBL/GenBank/DDBJ whole genome shotgun (WGS) entry which is preliminary data.</text>
</comment>